<organism evidence="1 2">
    <name type="scientific">Candidatus Eisenbergiella merdavium</name>
    <dbReference type="NCBI Taxonomy" id="2838551"/>
    <lineage>
        <taxon>Bacteria</taxon>
        <taxon>Bacillati</taxon>
        <taxon>Bacillota</taxon>
        <taxon>Clostridia</taxon>
        <taxon>Lachnospirales</taxon>
        <taxon>Lachnospiraceae</taxon>
        <taxon>Eisenbergiella</taxon>
    </lineage>
</organism>
<proteinExistence type="predicted"/>
<comment type="caution">
    <text evidence="1">The sequence shown here is derived from an EMBL/GenBank/DDBJ whole genome shotgun (WGS) entry which is preliminary data.</text>
</comment>
<dbReference type="AlphaFoldDB" id="A0A9D2NJN4"/>
<dbReference type="EMBL" id="DWWS01000069">
    <property type="protein sequence ID" value="HJC25599.1"/>
    <property type="molecule type" value="Genomic_DNA"/>
</dbReference>
<accession>A0A9D2NJN4</accession>
<dbReference type="Proteomes" id="UP000823891">
    <property type="component" value="Unassembled WGS sequence"/>
</dbReference>
<gene>
    <name evidence="1" type="ORF">H9761_18210</name>
</gene>
<reference evidence="1" key="1">
    <citation type="journal article" date="2021" name="PeerJ">
        <title>Extensive microbial diversity within the chicken gut microbiome revealed by metagenomics and culture.</title>
        <authorList>
            <person name="Gilroy R."/>
            <person name="Ravi A."/>
            <person name="Getino M."/>
            <person name="Pursley I."/>
            <person name="Horton D.L."/>
            <person name="Alikhan N.F."/>
            <person name="Baker D."/>
            <person name="Gharbi K."/>
            <person name="Hall N."/>
            <person name="Watson M."/>
            <person name="Adriaenssens E.M."/>
            <person name="Foster-Nyarko E."/>
            <person name="Jarju S."/>
            <person name="Secka A."/>
            <person name="Antonio M."/>
            <person name="Oren A."/>
            <person name="Chaudhuri R.R."/>
            <person name="La Ragione R."/>
            <person name="Hildebrand F."/>
            <person name="Pallen M.J."/>
        </authorList>
    </citation>
    <scope>NUCLEOTIDE SEQUENCE</scope>
    <source>
        <strain evidence="1">USAMLcec2-132</strain>
    </source>
</reference>
<reference evidence="1" key="2">
    <citation type="submission" date="2021-04" db="EMBL/GenBank/DDBJ databases">
        <authorList>
            <person name="Gilroy R."/>
        </authorList>
    </citation>
    <scope>NUCLEOTIDE SEQUENCE</scope>
    <source>
        <strain evidence="1">USAMLcec2-132</strain>
    </source>
</reference>
<name>A0A9D2NJN4_9FIRM</name>
<evidence type="ECO:0000313" key="1">
    <source>
        <dbReference type="EMBL" id="HJC25599.1"/>
    </source>
</evidence>
<protein>
    <submittedName>
        <fullName evidence="1">Uncharacterized protein</fullName>
    </submittedName>
</protein>
<evidence type="ECO:0000313" key="2">
    <source>
        <dbReference type="Proteomes" id="UP000823891"/>
    </source>
</evidence>
<sequence length="194" mass="21159">MTMKKAYVAGMLVIGLAAAFVLGQAVVLPVRECAAVERSNKDSLDSYEAETSAAAIAAWENQNEADDNPWGKTADIIDTEDGNQAIFLTPGTGVEISCHVDEADTHLTLVYYIHPWVAEASDGLHFTVTVNDTIIEDIQIEQDDVLKTKQMDIDLSDYEGEAVLIEIRNLMEDGAKLDGDWLVLESGGEKTLIK</sequence>